<evidence type="ECO:0000256" key="2">
    <source>
        <dbReference type="ARBA" id="ARBA00023141"/>
    </source>
</evidence>
<evidence type="ECO:0000256" key="3">
    <source>
        <dbReference type="ARBA" id="ARBA00023222"/>
    </source>
</evidence>
<keyword evidence="2" id="KW-0057">Aromatic amino acid biosynthesis</keyword>
<evidence type="ECO:0000313" key="7">
    <source>
        <dbReference type="EMBL" id="SVA05032.1"/>
    </source>
</evidence>
<reference evidence="7" key="1">
    <citation type="submission" date="2018-05" db="EMBL/GenBank/DDBJ databases">
        <authorList>
            <person name="Lanie J.A."/>
            <person name="Ng W.-L."/>
            <person name="Kazmierczak K.M."/>
            <person name="Andrzejewski T.M."/>
            <person name="Davidsen T.M."/>
            <person name="Wayne K.J."/>
            <person name="Tettelin H."/>
            <person name="Glass J.I."/>
            <person name="Rusch D."/>
            <person name="Podicherti R."/>
            <person name="Tsui H.-C.T."/>
            <person name="Winkler M.E."/>
        </authorList>
    </citation>
    <scope>NUCLEOTIDE SEQUENCE</scope>
</reference>
<dbReference type="EMBL" id="UINC01003292">
    <property type="protein sequence ID" value="SVA05032.1"/>
    <property type="molecule type" value="Genomic_DNA"/>
</dbReference>
<dbReference type="Pfam" id="PF00800">
    <property type="entry name" value="PDT"/>
    <property type="match status" value="1"/>
</dbReference>
<proteinExistence type="predicted"/>
<dbReference type="GO" id="GO:0004664">
    <property type="term" value="F:prephenate dehydratase activity"/>
    <property type="evidence" value="ECO:0007669"/>
    <property type="project" value="InterPro"/>
</dbReference>
<keyword evidence="4" id="KW-0456">Lyase</keyword>
<evidence type="ECO:0000256" key="5">
    <source>
        <dbReference type="ARBA" id="ARBA00029440"/>
    </source>
</evidence>
<dbReference type="GO" id="GO:0005737">
    <property type="term" value="C:cytoplasm"/>
    <property type="evidence" value="ECO:0007669"/>
    <property type="project" value="TreeGrafter"/>
</dbReference>
<dbReference type="PANTHER" id="PTHR21022">
    <property type="entry name" value="PREPHENATE DEHYDRATASE P PROTEIN"/>
    <property type="match status" value="1"/>
</dbReference>
<evidence type="ECO:0000256" key="4">
    <source>
        <dbReference type="ARBA" id="ARBA00023239"/>
    </source>
</evidence>
<keyword evidence="1" id="KW-0028">Amino-acid biosynthesis</keyword>
<keyword evidence="3" id="KW-0584">Phenylalanine biosynthesis</keyword>
<protein>
    <recommendedName>
        <fullName evidence="6">Prephenate dehydratase domain-containing protein</fullName>
    </recommendedName>
</protein>
<evidence type="ECO:0000256" key="1">
    <source>
        <dbReference type="ARBA" id="ARBA00022605"/>
    </source>
</evidence>
<accession>A0A381SLV2</accession>
<dbReference type="PANTHER" id="PTHR21022:SF19">
    <property type="entry name" value="PREPHENATE DEHYDRATASE-RELATED"/>
    <property type="match status" value="1"/>
</dbReference>
<dbReference type="SUPFAM" id="SSF53850">
    <property type="entry name" value="Periplasmic binding protein-like II"/>
    <property type="match status" value="1"/>
</dbReference>
<organism evidence="7">
    <name type="scientific">marine metagenome</name>
    <dbReference type="NCBI Taxonomy" id="408172"/>
    <lineage>
        <taxon>unclassified sequences</taxon>
        <taxon>metagenomes</taxon>
        <taxon>ecological metagenomes</taxon>
    </lineage>
</organism>
<dbReference type="GO" id="GO:0009094">
    <property type="term" value="P:L-phenylalanine biosynthetic process"/>
    <property type="evidence" value="ECO:0007669"/>
    <property type="project" value="UniProtKB-KW"/>
</dbReference>
<dbReference type="Gene3D" id="3.40.190.10">
    <property type="entry name" value="Periplasmic binding protein-like II"/>
    <property type="match status" value="2"/>
</dbReference>
<sequence length="153" mass="17072">MNVLNGISDNTIDVGIFAMENAQGGVVIESVEALAENKCKIIDMFYIEISQNLMAKENISLGEIEEVHSHEQALKQCKDYLAEKFWSKKLVETDDTAKSAQDLSLDKLSDNVAVIASKQCAEKYGLNIIEHDIHDLKKNLTLFLAVERLDGDE</sequence>
<dbReference type="PROSITE" id="PS51171">
    <property type="entry name" value="PREPHENATE_DEHYDR_3"/>
    <property type="match status" value="1"/>
</dbReference>
<comment type="pathway">
    <text evidence="5">Amino-acid biosynthesis.</text>
</comment>
<evidence type="ECO:0000259" key="6">
    <source>
        <dbReference type="PROSITE" id="PS51171"/>
    </source>
</evidence>
<dbReference type="InterPro" id="IPR001086">
    <property type="entry name" value="Preph_deHydtase"/>
</dbReference>
<dbReference type="AlphaFoldDB" id="A0A381SLV2"/>
<gene>
    <name evidence="7" type="ORF">METZ01_LOCUS57886</name>
</gene>
<feature type="domain" description="Prephenate dehydratase" evidence="6">
    <location>
        <begin position="1"/>
        <end position="148"/>
    </location>
</feature>
<name>A0A381SLV2_9ZZZZ</name>